<organism evidence="2 3">
    <name type="scientific">Pantoea cypripedii</name>
    <name type="common">Pectobacterium cypripedii</name>
    <name type="synonym">Erwinia cypripedii</name>
    <dbReference type="NCBI Taxonomy" id="55209"/>
    <lineage>
        <taxon>Bacteria</taxon>
        <taxon>Pseudomonadati</taxon>
        <taxon>Pseudomonadota</taxon>
        <taxon>Gammaproteobacteria</taxon>
        <taxon>Enterobacterales</taxon>
        <taxon>Erwiniaceae</taxon>
        <taxon>Pantoea</taxon>
    </lineage>
</organism>
<feature type="domain" description="Bacterial CdiA-CT RNAse A" evidence="1">
    <location>
        <begin position="47"/>
        <end position="178"/>
    </location>
</feature>
<dbReference type="Pfam" id="PF18431">
    <property type="entry name" value="RNAse_A_bac"/>
    <property type="match status" value="1"/>
</dbReference>
<protein>
    <recommendedName>
        <fullName evidence="1">Bacterial CdiA-CT RNAse A domain-containing protein</fullName>
    </recommendedName>
</protein>
<evidence type="ECO:0000313" key="2">
    <source>
        <dbReference type="EMBL" id="QGY33050.1"/>
    </source>
</evidence>
<dbReference type="Proteomes" id="UP000502005">
    <property type="component" value="Plasmid pNE1B"/>
</dbReference>
<dbReference type="EMBL" id="CP024770">
    <property type="protein sequence ID" value="QGY33050.1"/>
    <property type="molecule type" value="Genomic_DNA"/>
</dbReference>
<name>A0A6B9GCC8_PANCY</name>
<dbReference type="InterPro" id="IPR041436">
    <property type="entry name" value="RNAse_A_bac"/>
</dbReference>
<evidence type="ECO:0000259" key="1">
    <source>
        <dbReference type="Pfam" id="PF18431"/>
    </source>
</evidence>
<dbReference type="RefSeq" id="WP_208719109.1">
    <property type="nucleotide sequence ID" value="NZ_CP024770.1"/>
</dbReference>
<gene>
    <name evidence="2" type="ORF">CUN67_29435</name>
</gene>
<reference evidence="2 3" key="1">
    <citation type="submission" date="2017-11" db="EMBL/GenBank/DDBJ databases">
        <title>Genome sequence of Pantoea cypripedii NE1.</title>
        <authorList>
            <person name="Nascimento F.X."/>
        </authorList>
    </citation>
    <scope>NUCLEOTIDE SEQUENCE [LARGE SCALE GENOMIC DNA]</scope>
    <source>
        <strain evidence="2 3">NE1</strain>
        <plasmid evidence="3">pne1b</plasmid>
    </source>
</reference>
<accession>A0A6B9GCC8</accession>
<geneLocation type="plasmid" evidence="3">
    <name>pne1b</name>
</geneLocation>
<dbReference type="AlphaFoldDB" id="A0A6B9GCC8"/>
<keyword evidence="2" id="KW-0614">Plasmid</keyword>
<proteinExistence type="predicted"/>
<evidence type="ECO:0000313" key="3">
    <source>
        <dbReference type="Proteomes" id="UP000502005"/>
    </source>
</evidence>
<sequence>MDLWNGTLPPGVIENKLVEIMSDIMKTSLSEHEEVVDPAPAGRPLGGHTLKKHAGKSDAELLGRFGWDSNCHSSSGFFNGVSFAEAVVAKALLSNLDRVYTWYTGDKSATADLPDAVENDKDLHIVYQNNFDVGRTFKRSKPGQPARVKNKVSILLRWIDEGEPPINGRTDFILTAYPC</sequence>